<sequence>MTICTSKARALAPKVAIEDMMMMRRCGSMPTLSVFVAYAPTSSYEEEVEPFYACGPGKVLRGRSCLLQGHNCHSFCLTDVAVVAMFYTESHYCLLRGKFSFTRREEKAAKLRKRSLRTVINWHLFAMIAGFWEDSATDNIDEEYDLLVEHPSRLHEEDRVLKPPKNLLKLLS</sequence>
<evidence type="ECO:0000313" key="2">
    <source>
        <dbReference type="Proteomes" id="UP001303046"/>
    </source>
</evidence>
<dbReference type="Proteomes" id="UP001303046">
    <property type="component" value="Unassembled WGS sequence"/>
</dbReference>
<gene>
    <name evidence="1" type="primary">Necator_chrX.g26540</name>
    <name evidence="1" type="ORF">RB195_026373</name>
</gene>
<name>A0ABR1EWQ8_NECAM</name>
<evidence type="ECO:0008006" key="3">
    <source>
        <dbReference type="Google" id="ProtNLM"/>
    </source>
</evidence>
<dbReference type="EMBL" id="JAVFWL010000006">
    <property type="protein sequence ID" value="KAK6767063.1"/>
    <property type="molecule type" value="Genomic_DNA"/>
</dbReference>
<proteinExistence type="predicted"/>
<organism evidence="1 2">
    <name type="scientific">Necator americanus</name>
    <name type="common">Human hookworm</name>
    <dbReference type="NCBI Taxonomy" id="51031"/>
    <lineage>
        <taxon>Eukaryota</taxon>
        <taxon>Metazoa</taxon>
        <taxon>Ecdysozoa</taxon>
        <taxon>Nematoda</taxon>
        <taxon>Chromadorea</taxon>
        <taxon>Rhabditida</taxon>
        <taxon>Rhabditina</taxon>
        <taxon>Rhabditomorpha</taxon>
        <taxon>Strongyloidea</taxon>
        <taxon>Ancylostomatidae</taxon>
        <taxon>Bunostominae</taxon>
        <taxon>Necator</taxon>
    </lineage>
</organism>
<evidence type="ECO:0000313" key="1">
    <source>
        <dbReference type="EMBL" id="KAK6767063.1"/>
    </source>
</evidence>
<protein>
    <recommendedName>
        <fullName evidence="3">PAN domain protein</fullName>
    </recommendedName>
</protein>
<comment type="caution">
    <text evidence="1">The sequence shown here is derived from an EMBL/GenBank/DDBJ whole genome shotgun (WGS) entry which is preliminary data.</text>
</comment>
<keyword evidence="2" id="KW-1185">Reference proteome</keyword>
<reference evidence="1 2" key="1">
    <citation type="submission" date="2023-08" db="EMBL/GenBank/DDBJ databases">
        <title>A Necator americanus chromosomal reference genome.</title>
        <authorList>
            <person name="Ilik V."/>
            <person name="Petrzelkova K.J."/>
            <person name="Pardy F."/>
            <person name="Fuh T."/>
            <person name="Niatou-Singa F.S."/>
            <person name="Gouil Q."/>
            <person name="Baker L."/>
            <person name="Ritchie M.E."/>
            <person name="Jex A.R."/>
            <person name="Gazzola D."/>
            <person name="Li H."/>
            <person name="Toshio Fujiwara R."/>
            <person name="Zhan B."/>
            <person name="Aroian R.V."/>
            <person name="Pafco B."/>
            <person name="Schwarz E.M."/>
        </authorList>
    </citation>
    <scope>NUCLEOTIDE SEQUENCE [LARGE SCALE GENOMIC DNA]</scope>
    <source>
        <strain evidence="1 2">Aroian</strain>
        <tissue evidence="1">Whole animal</tissue>
    </source>
</reference>
<accession>A0ABR1EWQ8</accession>